<reference evidence="1" key="2">
    <citation type="journal article" date="2021" name="PeerJ">
        <title>Extensive microbial diversity within the chicken gut microbiome revealed by metagenomics and culture.</title>
        <authorList>
            <person name="Gilroy R."/>
            <person name="Ravi A."/>
            <person name="Getino M."/>
            <person name="Pursley I."/>
            <person name="Horton D.L."/>
            <person name="Alikhan N.F."/>
            <person name="Baker D."/>
            <person name="Gharbi K."/>
            <person name="Hall N."/>
            <person name="Watson M."/>
            <person name="Adriaenssens E.M."/>
            <person name="Foster-Nyarko E."/>
            <person name="Jarju S."/>
            <person name="Secka A."/>
            <person name="Antonio M."/>
            <person name="Oren A."/>
            <person name="Chaudhuri R.R."/>
            <person name="La Ragione R."/>
            <person name="Hildebrand F."/>
            <person name="Pallen M.J."/>
        </authorList>
    </citation>
    <scope>NUCLEOTIDE SEQUENCE</scope>
    <source>
        <strain evidence="1">6919</strain>
    </source>
</reference>
<evidence type="ECO:0000313" key="1">
    <source>
        <dbReference type="EMBL" id="MBO8475438.1"/>
    </source>
</evidence>
<dbReference type="EMBL" id="JADIMC010000009">
    <property type="protein sequence ID" value="MBO8475438.1"/>
    <property type="molecule type" value="Genomic_DNA"/>
</dbReference>
<gene>
    <name evidence="1" type="ORF">IAB88_00410</name>
</gene>
<accession>A0A9D9IPI7</accession>
<proteinExistence type="predicted"/>
<evidence type="ECO:0000313" key="2">
    <source>
        <dbReference type="Proteomes" id="UP000823598"/>
    </source>
</evidence>
<protein>
    <submittedName>
        <fullName evidence="1">DUF3843 family protein</fullName>
    </submittedName>
</protein>
<dbReference type="Pfam" id="PF12954">
    <property type="entry name" value="DUF3843"/>
    <property type="match status" value="1"/>
</dbReference>
<sequence>MEITLDDLKRRLPDPDDFKATDEYYLTLAKYIDKLWVSMKVFPEINEEIHKSVVVSLVSYYQDVIADAGLWRAFVMMCRKLYRRPVPFYEEPDDYIDYELNQIDVQFIVWYSLESQLGFNGLVSPYDPDLLRFSRQVYKLFDFLYDDAPEPENFKQLMELDLDDRNQVREIFKMSGWLFWNSYFLRPVSKYAYEPDISEDDELTIDETLTDERRLRITFERPTGPLALLVDEWLRLIIDSRFPKEKRRSEAQETHKYYKALKRATGGKEIAFFATYGDLDDFLVGRLGWNRQEEGIFPQMKDFSDFVVFATPEKGMMIVHNVACYIKHPDNPLYDAEKSAAEAYRLLMEPAVCPVDLLRYLFEKGLVPDAAYPSGKDAKKLLHDNWDFIARMYLRDFYRGD</sequence>
<comment type="caution">
    <text evidence="1">The sequence shown here is derived from an EMBL/GenBank/DDBJ whole genome shotgun (WGS) entry which is preliminary data.</text>
</comment>
<name>A0A9D9IPI7_9BACT</name>
<dbReference type="InterPro" id="IPR024214">
    <property type="entry name" value="DUF3843"/>
</dbReference>
<organism evidence="1 2">
    <name type="scientific">Candidatus Limisoma faecipullorum</name>
    <dbReference type="NCBI Taxonomy" id="2840854"/>
    <lineage>
        <taxon>Bacteria</taxon>
        <taxon>Pseudomonadati</taxon>
        <taxon>Bacteroidota</taxon>
        <taxon>Bacteroidia</taxon>
        <taxon>Bacteroidales</taxon>
        <taxon>Candidatus Limisoma</taxon>
    </lineage>
</organism>
<dbReference type="AlphaFoldDB" id="A0A9D9IPI7"/>
<dbReference type="Proteomes" id="UP000823598">
    <property type="component" value="Unassembled WGS sequence"/>
</dbReference>
<reference evidence="1" key="1">
    <citation type="submission" date="2020-10" db="EMBL/GenBank/DDBJ databases">
        <authorList>
            <person name="Gilroy R."/>
        </authorList>
    </citation>
    <scope>NUCLEOTIDE SEQUENCE</scope>
    <source>
        <strain evidence="1">6919</strain>
    </source>
</reference>